<evidence type="ECO:0000313" key="1">
    <source>
        <dbReference type="EMBL" id="WKN38297.1"/>
    </source>
</evidence>
<keyword evidence="1" id="KW-0449">Lipoprotein</keyword>
<protein>
    <submittedName>
        <fullName evidence="1">SusD/RagB family nutrient-binding outer membrane lipoprotein</fullName>
    </submittedName>
</protein>
<dbReference type="PROSITE" id="PS51257">
    <property type="entry name" value="PROKAR_LIPOPROTEIN"/>
    <property type="match status" value="1"/>
</dbReference>
<dbReference type="SUPFAM" id="SSF48452">
    <property type="entry name" value="TPR-like"/>
    <property type="match status" value="1"/>
</dbReference>
<dbReference type="EMBL" id="CP120682">
    <property type="protein sequence ID" value="WKN38297.1"/>
    <property type="molecule type" value="Genomic_DNA"/>
</dbReference>
<dbReference type="Pfam" id="PF12771">
    <property type="entry name" value="SusD-like_2"/>
    <property type="match status" value="1"/>
</dbReference>
<dbReference type="InterPro" id="IPR011990">
    <property type="entry name" value="TPR-like_helical_dom_sf"/>
</dbReference>
<proteinExistence type="predicted"/>
<accession>A0AA49GPT7</accession>
<name>A0AA49GPT7_9BACT</name>
<dbReference type="InterPro" id="IPR024302">
    <property type="entry name" value="SusD-like"/>
</dbReference>
<reference evidence="1" key="2">
    <citation type="journal article" date="2024" name="Antonie Van Leeuwenhoek">
        <title>Roseihalotalea indica gen. nov., sp. nov., a halophilic Bacteroidetes from mesopelagic Southwest Indian Ocean with higher carbohydrate metabolic potential.</title>
        <authorList>
            <person name="Chen B."/>
            <person name="Zhang M."/>
            <person name="Lin D."/>
            <person name="Ye J."/>
            <person name="Tang K."/>
        </authorList>
    </citation>
    <scope>NUCLEOTIDE SEQUENCE</scope>
    <source>
        <strain evidence="1">TK19036</strain>
    </source>
</reference>
<sequence>MKIKYISFILTVALAGWISGCELTDLDINEDPNNPREASLDLLLANAISTASGVNGFADNINSNLHSFVGILAEQGTDGFALTNQTYNVDWQQLYSEPLKDVQGIIDIATEQGNNPYYLGIGQLLKAYYFSLMVDVWGDIPYSEALRADAEEIIKYPAYDDDAAIYQDLFRLVDEGIANLSQNSVVTVEGDPIYNGDIDKWIKMGKSLKLRLLLNTRRVQDNTAAITELISEGDLILEGGDDFTFQYSGINNPENDNRHPWYIDGYTTSEYGFTYLGNQFMVEMLDFEDPRRPFYVKRQTSSILDQNNSSDRQNTPCSQITGCIYGYLVLNNNMIDRLYTSKGKDFDGAQESFLAGIFGRDRSDPSGIPLDGSLRSALGVYPVAGLFDDGPEGANNNKATGAGLFPMITSEIVKFYMIESMLTLGVPGNPRTLLEEIMRDHIAKVAAFGEEIDGSAVPSPEDSIDSYINLTLDSATDAYVERFLTRFDNAPTNEAKLNVALKQAWFTNFGNGFEIYNAFRRTGYPNDLQEPLNRQRQFALRLPYAQDDLNFNQSVTDAVENTAFDRDPVFWDVLKYQFN</sequence>
<gene>
    <name evidence="1" type="ORF">K4G66_06225</name>
</gene>
<dbReference type="InterPro" id="IPR041662">
    <property type="entry name" value="SusD-like_2"/>
</dbReference>
<organism evidence="1">
    <name type="scientific">Roseihalotalea indica</name>
    <dbReference type="NCBI Taxonomy" id="2867963"/>
    <lineage>
        <taxon>Bacteria</taxon>
        <taxon>Pseudomonadati</taxon>
        <taxon>Bacteroidota</taxon>
        <taxon>Cytophagia</taxon>
        <taxon>Cytophagales</taxon>
        <taxon>Catalimonadaceae</taxon>
        <taxon>Roseihalotalea</taxon>
    </lineage>
</organism>
<dbReference type="AlphaFoldDB" id="A0AA49GPT7"/>
<reference evidence="1" key="1">
    <citation type="journal article" date="2023" name="Comput. Struct. Biotechnol. J.">
        <title>Discovery of a novel marine Bacteroidetes with a rich repertoire of carbohydrate-active enzymes.</title>
        <authorList>
            <person name="Chen B."/>
            <person name="Liu G."/>
            <person name="Chen Q."/>
            <person name="Wang H."/>
            <person name="Liu L."/>
            <person name="Tang K."/>
        </authorList>
    </citation>
    <scope>NUCLEOTIDE SEQUENCE</scope>
    <source>
        <strain evidence="1">TK19036</strain>
    </source>
</reference>
<dbReference type="Gene3D" id="1.25.40.390">
    <property type="match status" value="2"/>
</dbReference>
<dbReference type="Pfam" id="PF12741">
    <property type="entry name" value="SusD-like"/>
    <property type="match status" value="1"/>
</dbReference>